<name>A0A380FLZ9_STAGA</name>
<organism evidence="1 2">
    <name type="scientific">Staphylococcus gallinarum</name>
    <dbReference type="NCBI Taxonomy" id="1293"/>
    <lineage>
        <taxon>Bacteria</taxon>
        <taxon>Bacillati</taxon>
        <taxon>Bacillota</taxon>
        <taxon>Bacilli</taxon>
        <taxon>Bacillales</taxon>
        <taxon>Staphylococcaceae</taxon>
        <taxon>Staphylococcus</taxon>
    </lineage>
</organism>
<proteinExistence type="predicted"/>
<dbReference type="EMBL" id="UHDK01000001">
    <property type="protein sequence ID" value="SUM34376.1"/>
    <property type="molecule type" value="Genomic_DNA"/>
</dbReference>
<sequence length="76" mass="8676">MNISTGKHYLQAIVDIGSLDTYVAEIKPLHHQIKVLGATSDHVMLDLENHDHYQVEIKFNLVSVIKHWLIVCICLI</sequence>
<accession>A0A380FLZ9</accession>
<gene>
    <name evidence="1" type="ORF">NCTC12195_03901</name>
</gene>
<reference evidence="1 2" key="1">
    <citation type="submission" date="2018-06" db="EMBL/GenBank/DDBJ databases">
        <authorList>
            <consortium name="Pathogen Informatics"/>
            <person name="Doyle S."/>
        </authorList>
    </citation>
    <scope>NUCLEOTIDE SEQUENCE [LARGE SCALE GENOMIC DNA]</scope>
    <source>
        <strain evidence="1 2">NCTC12195</strain>
    </source>
</reference>
<protein>
    <submittedName>
        <fullName evidence="1">Amino acid racemase</fullName>
    </submittedName>
</protein>
<evidence type="ECO:0000313" key="2">
    <source>
        <dbReference type="Proteomes" id="UP000255277"/>
    </source>
</evidence>
<evidence type="ECO:0000313" key="1">
    <source>
        <dbReference type="EMBL" id="SUM34376.1"/>
    </source>
</evidence>
<dbReference type="AlphaFoldDB" id="A0A380FLZ9"/>
<dbReference type="Proteomes" id="UP000255277">
    <property type="component" value="Unassembled WGS sequence"/>
</dbReference>